<feature type="domain" description="DUF5671" evidence="2">
    <location>
        <begin position="30"/>
        <end position="157"/>
    </location>
</feature>
<protein>
    <recommendedName>
        <fullName evidence="2">DUF5671 domain-containing protein</fullName>
    </recommendedName>
</protein>
<feature type="transmembrane region" description="Helical" evidence="1">
    <location>
        <begin position="118"/>
        <end position="139"/>
    </location>
</feature>
<keyword evidence="1" id="KW-1133">Transmembrane helix</keyword>
<dbReference type="EMBL" id="MFZO01000035">
    <property type="protein sequence ID" value="OGK24351.1"/>
    <property type="molecule type" value="Genomic_DNA"/>
</dbReference>
<reference evidence="3 4" key="1">
    <citation type="journal article" date="2016" name="Nat. Commun.">
        <title>Thousands of microbial genomes shed light on interconnected biogeochemical processes in an aquifer system.</title>
        <authorList>
            <person name="Anantharaman K."/>
            <person name="Brown C.T."/>
            <person name="Hug L.A."/>
            <person name="Sharon I."/>
            <person name="Castelle C.J."/>
            <person name="Probst A.J."/>
            <person name="Thomas B.C."/>
            <person name="Singh A."/>
            <person name="Wilkins M.J."/>
            <person name="Karaoz U."/>
            <person name="Brodie E.L."/>
            <person name="Williams K.H."/>
            <person name="Hubbard S.S."/>
            <person name="Banfield J.F."/>
        </authorList>
    </citation>
    <scope>NUCLEOTIDE SEQUENCE [LARGE SCALE GENOMIC DNA]</scope>
</reference>
<dbReference type="InterPro" id="IPR043728">
    <property type="entry name" value="DUF5671"/>
</dbReference>
<feature type="transmembrane region" description="Helical" evidence="1">
    <location>
        <begin position="78"/>
        <end position="97"/>
    </location>
</feature>
<evidence type="ECO:0000313" key="3">
    <source>
        <dbReference type="EMBL" id="OGK24351.1"/>
    </source>
</evidence>
<comment type="caution">
    <text evidence="3">The sequence shown here is derived from an EMBL/GenBank/DDBJ whole genome shotgun (WGS) entry which is preliminary data.</text>
</comment>
<name>A0A1F7GZG5_9BACT</name>
<organism evidence="3 4">
    <name type="scientific">Candidatus Roizmanbacteria bacterium RIFCSPHIGHO2_02_FULL_38_11</name>
    <dbReference type="NCBI Taxonomy" id="1802039"/>
    <lineage>
        <taxon>Bacteria</taxon>
        <taxon>Candidatus Roizmaniibacteriota</taxon>
    </lineage>
</organism>
<sequence length="180" mass="20247">MTPDNSVSNNLPPFLTNSSSQNHISLWLTFEYVILFIALYASTISLAGITSHAIDQFIPDSTNLTNIIYQSEFERGMLRGYIATIIVFYPVFSLLFLHLKKLELANPQLKSIKARKMCIYITLIVTFLITAANITSTLYGFLAGTTTSNSLLHFIATLFISGGVFVYYLWQVKDDRKINA</sequence>
<dbReference type="Proteomes" id="UP000177913">
    <property type="component" value="Unassembled WGS sequence"/>
</dbReference>
<gene>
    <name evidence="3" type="ORF">A3C25_00655</name>
</gene>
<feature type="transmembrane region" description="Helical" evidence="1">
    <location>
        <begin position="151"/>
        <end position="170"/>
    </location>
</feature>
<keyword evidence="1" id="KW-0472">Membrane</keyword>
<evidence type="ECO:0000256" key="1">
    <source>
        <dbReference type="SAM" id="Phobius"/>
    </source>
</evidence>
<dbReference type="AlphaFoldDB" id="A0A1F7GZG5"/>
<proteinExistence type="predicted"/>
<feature type="transmembrane region" description="Helical" evidence="1">
    <location>
        <begin position="32"/>
        <end position="54"/>
    </location>
</feature>
<keyword evidence="1" id="KW-0812">Transmembrane</keyword>
<evidence type="ECO:0000313" key="4">
    <source>
        <dbReference type="Proteomes" id="UP000177913"/>
    </source>
</evidence>
<accession>A0A1F7GZG5</accession>
<evidence type="ECO:0000259" key="2">
    <source>
        <dbReference type="Pfam" id="PF18920"/>
    </source>
</evidence>
<dbReference type="Pfam" id="PF18920">
    <property type="entry name" value="DUF5671"/>
    <property type="match status" value="1"/>
</dbReference>